<comment type="caution">
    <text evidence="3">The sequence shown here is derived from an EMBL/GenBank/DDBJ whole genome shotgun (WGS) entry which is preliminary data.</text>
</comment>
<reference evidence="3 4" key="1">
    <citation type="journal article" date="2021" name="Int. J. Syst. Evol. Microbiol.">
        <title>Clostridium zeae sp. nov., isolated from corn silage.</title>
        <authorList>
            <person name="Kobayashi H."/>
            <person name="Tanizawa Y."/>
            <person name="Yagura M."/>
            <person name="Sakamoto M."/>
            <person name="Ohkuma M."/>
            <person name="Tohno M."/>
        </authorList>
    </citation>
    <scope>NUCLEOTIDE SEQUENCE [LARGE SCALE GENOMIC DNA]</scope>
    <source>
        <strain evidence="3 4">CSC2</strain>
    </source>
</reference>
<dbReference type="EMBL" id="BMBA01000004">
    <property type="protein sequence ID" value="GFZ32964.1"/>
    <property type="molecule type" value="Genomic_DNA"/>
</dbReference>
<dbReference type="Gene3D" id="3.40.50.720">
    <property type="entry name" value="NAD(P)-binding Rossmann-like Domain"/>
    <property type="match status" value="1"/>
</dbReference>
<evidence type="ECO:0000259" key="2">
    <source>
        <dbReference type="Pfam" id="PF22725"/>
    </source>
</evidence>
<evidence type="ECO:0000313" key="3">
    <source>
        <dbReference type="EMBL" id="GFZ32964.1"/>
    </source>
</evidence>
<dbReference type="SUPFAM" id="SSF55347">
    <property type="entry name" value="Glyceraldehyde-3-phosphate dehydrogenase-like, C-terminal domain"/>
    <property type="match status" value="1"/>
</dbReference>
<dbReference type="PANTHER" id="PTHR43377">
    <property type="entry name" value="BILIVERDIN REDUCTASE A"/>
    <property type="match status" value="1"/>
</dbReference>
<dbReference type="Proteomes" id="UP000663802">
    <property type="component" value="Unassembled WGS sequence"/>
</dbReference>
<dbReference type="Pfam" id="PF22725">
    <property type="entry name" value="GFO_IDH_MocA_C3"/>
    <property type="match status" value="1"/>
</dbReference>
<protein>
    <submittedName>
        <fullName evidence="3">Scyllo-inositol 2-dehydrogenase (NAD(+))</fullName>
    </submittedName>
</protein>
<dbReference type="Gene3D" id="3.30.360.10">
    <property type="entry name" value="Dihydrodipicolinate Reductase, domain 2"/>
    <property type="match status" value="1"/>
</dbReference>
<evidence type="ECO:0000259" key="1">
    <source>
        <dbReference type="Pfam" id="PF01408"/>
    </source>
</evidence>
<evidence type="ECO:0000313" key="4">
    <source>
        <dbReference type="Proteomes" id="UP000663802"/>
    </source>
</evidence>
<dbReference type="Pfam" id="PF01408">
    <property type="entry name" value="GFO_IDH_MocA"/>
    <property type="match status" value="1"/>
</dbReference>
<feature type="domain" description="GFO/IDH/MocA-like oxidoreductase" evidence="2">
    <location>
        <begin position="132"/>
        <end position="240"/>
    </location>
</feature>
<dbReference type="InterPro" id="IPR051450">
    <property type="entry name" value="Gfo/Idh/MocA_Oxidoreductases"/>
</dbReference>
<name>A0ABQ1EDY4_9CLOT</name>
<organism evidence="3 4">
    <name type="scientific">Clostridium zeae</name>
    <dbReference type="NCBI Taxonomy" id="2759022"/>
    <lineage>
        <taxon>Bacteria</taxon>
        <taxon>Bacillati</taxon>
        <taxon>Bacillota</taxon>
        <taxon>Clostridia</taxon>
        <taxon>Eubacteriales</taxon>
        <taxon>Clostridiaceae</taxon>
        <taxon>Clostridium</taxon>
    </lineage>
</organism>
<gene>
    <name evidence="3" type="primary">iolX</name>
    <name evidence="3" type="ORF">CSC2_34900</name>
</gene>
<keyword evidence="4" id="KW-1185">Reference proteome</keyword>
<sequence length="330" mass="36889">MQEINLCFIGAGFHASTNIYPSAIEAGINIKAISTRNLKNSKKALLKFGSEGTAYDNYKKMINSEKCQGVVVVAQPKDQYLIALECIKLGKNVFVDKPLGWNEEEARIIHEAAKENNVSVMVGFMKRFAPCYTKIKEIIESKKLGEPRSFVVNFAVDGTPFCKNEQDFIKLAAIHIIDLIRFLFGEVTQVSGYNNNINENISQCFSLKFESGVVGSVYFSSMTAWSRESENMTITFDDGFVQAEEINKIIIHRSKKNNDVSFASHTEEDSVFTPSGTPMSGSYRDLYLRGFVGELKHFATCLQTGENPISNAEDNIATMILCDKMLNSLR</sequence>
<accession>A0ABQ1EDY4</accession>
<proteinExistence type="predicted"/>
<feature type="domain" description="Gfo/Idh/MocA-like oxidoreductase N-terminal" evidence="1">
    <location>
        <begin position="5"/>
        <end position="124"/>
    </location>
</feature>
<dbReference type="InterPro" id="IPR000683">
    <property type="entry name" value="Gfo/Idh/MocA-like_OxRdtase_N"/>
</dbReference>
<dbReference type="SUPFAM" id="SSF51735">
    <property type="entry name" value="NAD(P)-binding Rossmann-fold domains"/>
    <property type="match status" value="1"/>
</dbReference>
<dbReference type="InterPro" id="IPR055170">
    <property type="entry name" value="GFO_IDH_MocA-like_dom"/>
</dbReference>
<dbReference type="PANTHER" id="PTHR43377:SF1">
    <property type="entry name" value="BILIVERDIN REDUCTASE A"/>
    <property type="match status" value="1"/>
</dbReference>
<dbReference type="InterPro" id="IPR036291">
    <property type="entry name" value="NAD(P)-bd_dom_sf"/>
</dbReference>
<dbReference type="RefSeq" id="WP_206871214.1">
    <property type="nucleotide sequence ID" value="NZ_BMBA01000004.1"/>
</dbReference>